<dbReference type="InterPro" id="IPR043502">
    <property type="entry name" value="DNA/RNA_pol_sf"/>
</dbReference>
<accession>A0A0V0T577</accession>
<evidence type="ECO:0000256" key="1">
    <source>
        <dbReference type="SAM" id="MobiDB-lite"/>
    </source>
</evidence>
<dbReference type="PANTHER" id="PTHR47331:SF4">
    <property type="entry name" value="PEPTIDASE S1 DOMAIN-CONTAINING PROTEIN"/>
    <property type="match status" value="1"/>
</dbReference>
<sequence length="409" mass="46359">MNLSERSFGGRTESPHRTNGNPAAVLSLLGWTKGRHRKDVALHPEDTEACRFLWGDARGGNSLKEYQVTRLCFVLTCSPFIAIQTIRTHAERRQHADSIEEAKDLVEESKNLFAKGGFNLNGVVGYDEALPFRKDRKPEGRLWKTLDVLWDTNSHRLSFQQPEVDKEAHDTKRILLRLAATAFDPLRYLTLFTVQAKMLLQLLWQEGTSWDDTLSVPVAAVWRTWKGELVNLSQFSIDRACIQCLLMEFAHMDLLCFADASGSAYGAVIYLRLVHGNGKVGVRFLAAKSMVASIKKLSLPWFELIAAVTYVRREADLPIRSCFCWSDSSVVLYWKQSDAERLKPFVSNRVRDIQQITSPDWWDHCSTQDTTADLNSGPKWPQLDESSGTAWSGCQIAEIMIFRAMAIEN</sequence>
<dbReference type="PANTHER" id="PTHR47331">
    <property type="entry name" value="PHD-TYPE DOMAIN-CONTAINING PROTEIN"/>
    <property type="match status" value="1"/>
</dbReference>
<dbReference type="InterPro" id="IPR008042">
    <property type="entry name" value="Retrotrans_Pao"/>
</dbReference>
<dbReference type="STRING" id="144512.A0A0V0T577"/>
<protein>
    <submittedName>
        <fullName evidence="2">Uncharacterized protein</fullName>
    </submittedName>
</protein>
<dbReference type="EMBL" id="JYDJ01000644">
    <property type="protein sequence ID" value="KRX34053.1"/>
    <property type="molecule type" value="Genomic_DNA"/>
</dbReference>
<feature type="region of interest" description="Disordered" evidence="1">
    <location>
        <begin position="1"/>
        <end position="22"/>
    </location>
</feature>
<proteinExistence type="predicted"/>
<dbReference type="Pfam" id="PF05380">
    <property type="entry name" value="Peptidase_A17"/>
    <property type="match status" value="1"/>
</dbReference>
<evidence type="ECO:0000313" key="3">
    <source>
        <dbReference type="Proteomes" id="UP000055048"/>
    </source>
</evidence>
<comment type="caution">
    <text evidence="2">The sequence shown here is derived from an EMBL/GenBank/DDBJ whole genome shotgun (WGS) entry which is preliminary data.</text>
</comment>
<dbReference type="SUPFAM" id="SSF56672">
    <property type="entry name" value="DNA/RNA polymerases"/>
    <property type="match status" value="1"/>
</dbReference>
<keyword evidence="3" id="KW-1185">Reference proteome</keyword>
<evidence type="ECO:0000313" key="2">
    <source>
        <dbReference type="EMBL" id="KRX34053.1"/>
    </source>
</evidence>
<dbReference type="AlphaFoldDB" id="A0A0V0T577"/>
<reference evidence="2 3" key="1">
    <citation type="submission" date="2015-01" db="EMBL/GenBank/DDBJ databases">
        <title>Evolution of Trichinella species and genotypes.</title>
        <authorList>
            <person name="Korhonen P.K."/>
            <person name="Edoardo P."/>
            <person name="Giuseppe L.R."/>
            <person name="Gasser R.B."/>
        </authorList>
    </citation>
    <scope>NUCLEOTIDE SEQUENCE [LARGE SCALE GENOMIC DNA]</scope>
    <source>
        <strain evidence="2">ISS417</strain>
    </source>
</reference>
<organism evidence="2 3">
    <name type="scientific">Trichinella murrelli</name>
    <dbReference type="NCBI Taxonomy" id="144512"/>
    <lineage>
        <taxon>Eukaryota</taxon>
        <taxon>Metazoa</taxon>
        <taxon>Ecdysozoa</taxon>
        <taxon>Nematoda</taxon>
        <taxon>Enoplea</taxon>
        <taxon>Dorylaimia</taxon>
        <taxon>Trichinellida</taxon>
        <taxon>Trichinellidae</taxon>
        <taxon>Trichinella</taxon>
    </lineage>
</organism>
<name>A0A0V0T577_9BILA</name>
<gene>
    <name evidence="2" type="ORF">T05_5963</name>
</gene>
<dbReference type="Proteomes" id="UP000055048">
    <property type="component" value="Unassembled WGS sequence"/>
</dbReference>